<dbReference type="Proteomes" id="UP000694865">
    <property type="component" value="Unplaced"/>
</dbReference>
<reference evidence="8" key="1">
    <citation type="submission" date="2025-08" db="UniProtKB">
        <authorList>
            <consortium name="RefSeq"/>
        </authorList>
    </citation>
    <scope>IDENTIFICATION</scope>
    <source>
        <tissue evidence="8">Testes</tissue>
    </source>
</reference>
<dbReference type="RefSeq" id="XP_002738130.1">
    <property type="nucleotide sequence ID" value="XM_002738084.2"/>
</dbReference>
<comment type="subcellular location">
    <subcellularLocation>
        <location evidence="1">Mitochondrion inner membrane</location>
    </subcellularLocation>
</comment>
<keyword evidence="7" id="KW-1185">Reference proteome</keyword>
<dbReference type="PANTHER" id="PTHR10510:SF11">
    <property type="entry name" value="CYTOCHROME C OXIDASE SUBUNIT 7A, MITOCHONDRIAL"/>
    <property type="match status" value="1"/>
</dbReference>
<gene>
    <name evidence="8" type="primary">LOC100371530</name>
</gene>
<keyword evidence="6" id="KW-0812">Transmembrane</keyword>
<evidence type="ECO:0000256" key="5">
    <source>
        <dbReference type="ARBA" id="ARBA00023136"/>
    </source>
</evidence>
<evidence type="ECO:0000256" key="1">
    <source>
        <dbReference type="ARBA" id="ARBA00004273"/>
    </source>
</evidence>
<evidence type="ECO:0000313" key="7">
    <source>
        <dbReference type="Proteomes" id="UP000694865"/>
    </source>
</evidence>
<evidence type="ECO:0000256" key="6">
    <source>
        <dbReference type="SAM" id="Phobius"/>
    </source>
</evidence>
<keyword evidence="3" id="KW-0999">Mitochondrion inner membrane</keyword>
<evidence type="ECO:0000313" key="8">
    <source>
        <dbReference type="RefSeq" id="XP_002738130.1"/>
    </source>
</evidence>
<evidence type="ECO:0000256" key="3">
    <source>
        <dbReference type="ARBA" id="ARBA00022792"/>
    </source>
</evidence>
<comment type="similarity">
    <text evidence="2">Belongs to the cytochrome c oxidase VIIa family.</text>
</comment>
<dbReference type="Pfam" id="PF02238">
    <property type="entry name" value="COX7a"/>
    <property type="match status" value="1"/>
</dbReference>
<evidence type="ECO:0000256" key="2">
    <source>
        <dbReference type="ARBA" id="ARBA00009331"/>
    </source>
</evidence>
<dbReference type="Gene3D" id="4.10.91.10">
    <property type="entry name" value="Cytochrome c oxidase, subunit VIIa"/>
    <property type="match status" value="1"/>
</dbReference>
<dbReference type="GeneID" id="100371530"/>
<accession>A0ABM0GVD1</accession>
<dbReference type="InterPro" id="IPR003177">
    <property type="entry name" value="Cytc_oxidase_su7a_met"/>
</dbReference>
<name>A0ABM0GVD1_SACKO</name>
<organism evidence="7 8">
    <name type="scientific">Saccoglossus kowalevskii</name>
    <name type="common">Acorn worm</name>
    <dbReference type="NCBI Taxonomy" id="10224"/>
    <lineage>
        <taxon>Eukaryota</taxon>
        <taxon>Metazoa</taxon>
        <taxon>Hemichordata</taxon>
        <taxon>Enteropneusta</taxon>
        <taxon>Harrimaniidae</taxon>
        <taxon>Saccoglossus</taxon>
    </lineage>
</organism>
<feature type="transmembrane region" description="Helical" evidence="6">
    <location>
        <begin position="80"/>
        <end position="98"/>
    </location>
</feature>
<dbReference type="SUPFAM" id="SSF81419">
    <property type="entry name" value="Mitochondrial cytochrome c oxidase subunit VIIa"/>
    <property type="match status" value="1"/>
</dbReference>
<keyword evidence="5 6" id="KW-0472">Membrane</keyword>
<dbReference type="InterPro" id="IPR036539">
    <property type="entry name" value="Cyt_c_oxidase_su7a_sf"/>
</dbReference>
<proteinExistence type="inferred from homology"/>
<evidence type="ECO:0000256" key="4">
    <source>
        <dbReference type="ARBA" id="ARBA00023128"/>
    </source>
</evidence>
<keyword evidence="4" id="KW-0496">Mitochondrion</keyword>
<protein>
    <submittedName>
        <fullName evidence="8">Cytochrome c oxidase subunit 7A2, mitochondrial-like</fullName>
    </submittedName>
</protein>
<sequence length="110" mass="12367">MSYKFNSLAGRLTKSSAFAAYIPQGLKASPVIRAPIVWAQKPTTSQDAEGVKNQVYERQKQFQRNKEIPVHLRGGNVDVILYRITLIGCVFGTFWTIYELAKASFPKSND</sequence>
<dbReference type="PANTHER" id="PTHR10510">
    <property type="entry name" value="CYTOCHROME C OXIDASE POLYPEPTIDE 7A"/>
    <property type="match status" value="1"/>
</dbReference>
<keyword evidence="6" id="KW-1133">Transmembrane helix</keyword>
<dbReference type="InterPro" id="IPR039297">
    <property type="entry name" value="COX7a"/>
</dbReference>